<dbReference type="Proteomes" id="UP000037784">
    <property type="component" value="Unassembled WGS sequence"/>
</dbReference>
<dbReference type="EMBL" id="BBZA01000024">
    <property type="protein sequence ID" value="GAP62005.1"/>
    <property type="molecule type" value="Genomic_DNA"/>
</dbReference>
<dbReference type="STRING" id="872965.SE16_07800"/>
<dbReference type="AlphaFoldDB" id="A0A0M8K5D8"/>
<name>A0A0M8K5D8_9CHLR</name>
<sequence>MLMMTLARPVLANGPIVLDSNMGEWDGHPYVEDPPGDADKENDIRRLYFDTNPNEETLYFMLERWASDNTKLEISLFLDTNNNGNYGEPGDRRIFVRYQPKNQGSQVDVEVYDGTGGFIAQIAHNADWGESRQEGGLRVEWGVPFDVLGIIPGQTMLMFAATTHNQHPDRIEDTTQEVQWSPANALGWPLIGVVALSGALLLARQRRRLS</sequence>
<evidence type="ECO:0000313" key="1">
    <source>
        <dbReference type="EMBL" id="GAP62005.1"/>
    </source>
</evidence>
<reference evidence="1 2" key="1">
    <citation type="journal article" date="2015" name="Genome Announc.">
        <title>Draft Genome Sequence of a Heterotrophic Facultative Anaerobic Thermophilic Bacterium, Ardenticatena maritima Strain 110ST.</title>
        <authorList>
            <person name="Kawaichi S."/>
            <person name="Yoshida T."/>
            <person name="Sako Y."/>
            <person name="Nakamura R."/>
        </authorList>
    </citation>
    <scope>NUCLEOTIDE SEQUENCE [LARGE SCALE GENOMIC DNA]</scope>
    <source>
        <strain evidence="1 2">110S</strain>
    </source>
</reference>
<keyword evidence="2" id="KW-1185">Reference proteome</keyword>
<proteinExistence type="predicted"/>
<comment type="caution">
    <text evidence="1">The sequence shown here is derived from an EMBL/GenBank/DDBJ whole genome shotgun (WGS) entry which is preliminary data.</text>
</comment>
<reference evidence="2" key="2">
    <citation type="submission" date="2015-08" db="EMBL/GenBank/DDBJ databases">
        <title>Draft Genome Sequence of a Heterotrophic Facultative Anaerobic Bacterium Ardenticatena maritima Strain 110S.</title>
        <authorList>
            <person name="Kawaichi S."/>
            <person name="Yoshida T."/>
            <person name="Sako Y."/>
            <person name="Nakamura R."/>
        </authorList>
    </citation>
    <scope>NUCLEOTIDE SEQUENCE [LARGE SCALE GENOMIC DNA]</scope>
    <source>
        <strain evidence="2">110S</strain>
    </source>
</reference>
<protein>
    <recommendedName>
        <fullName evidence="3">Glucodextranase-like C-terminal domain-containing protein</fullName>
    </recommendedName>
</protein>
<gene>
    <name evidence="1" type="ORF">ARMA_0428</name>
</gene>
<evidence type="ECO:0000313" key="2">
    <source>
        <dbReference type="Proteomes" id="UP000037784"/>
    </source>
</evidence>
<dbReference type="InParanoid" id="A0A0M8K5D8"/>
<evidence type="ECO:0008006" key="3">
    <source>
        <dbReference type="Google" id="ProtNLM"/>
    </source>
</evidence>
<accession>A0A0M8K5D8</accession>
<organism evidence="1 2">
    <name type="scientific">Ardenticatena maritima</name>
    <dbReference type="NCBI Taxonomy" id="872965"/>
    <lineage>
        <taxon>Bacteria</taxon>
        <taxon>Bacillati</taxon>
        <taxon>Chloroflexota</taxon>
        <taxon>Ardenticatenia</taxon>
        <taxon>Ardenticatenales</taxon>
        <taxon>Ardenticatenaceae</taxon>
        <taxon>Ardenticatena</taxon>
    </lineage>
</organism>